<dbReference type="Proteomes" id="UP000286806">
    <property type="component" value="Unassembled WGS sequence"/>
</dbReference>
<evidence type="ECO:0000259" key="6">
    <source>
        <dbReference type="Pfam" id="PF00149"/>
    </source>
</evidence>
<dbReference type="HAMAP" id="MF_00199">
    <property type="entry name" value="ApaH"/>
    <property type="match status" value="1"/>
</dbReference>
<feature type="domain" description="Calcineurin-like phosphoesterase" evidence="6">
    <location>
        <begin position="2"/>
        <end position="121"/>
    </location>
</feature>
<evidence type="ECO:0000313" key="7">
    <source>
        <dbReference type="EMBL" id="GBL47448.1"/>
    </source>
</evidence>
<dbReference type="CDD" id="cd07422">
    <property type="entry name" value="MPP_ApaH"/>
    <property type="match status" value="1"/>
</dbReference>
<evidence type="ECO:0000256" key="1">
    <source>
        <dbReference type="ARBA" id="ARBA00003413"/>
    </source>
</evidence>
<comment type="catalytic activity">
    <reaction evidence="4 5">
        <text>P(1),P(4)-bis(5'-adenosyl) tetraphosphate + H2O = 2 ADP + 2 H(+)</text>
        <dbReference type="Rhea" id="RHEA:24252"/>
        <dbReference type="ChEBI" id="CHEBI:15377"/>
        <dbReference type="ChEBI" id="CHEBI:15378"/>
        <dbReference type="ChEBI" id="CHEBI:58141"/>
        <dbReference type="ChEBI" id="CHEBI:456216"/>
        <dbReference type="EC" id="3.6.1.41"/>
    </reaction>
</comment>
<dbReference type="SUPFAM" id="SSF56300">
    <property type="entry name" value="Metallo-dependent phosphatases"/>
    <property type="match status" value="1"/>
</dbReference>
<keyword evidence="8" id="KW-1185">Reference proteome</keyword>
<dbReference type="InterPro" id="IPR029052">
    <property type="entry name" value="Metallo-depent_PP-like"/>
</dbReference>
<gene>
    <name evidence="5" type="primary">apaH</name>
    <name evidence="7" type="ORF">SFMTTN_3287</name>
</gene>
<evidence type="ECO:0000256" key="2">
    <source>
        <dbReference type="ARBA" id="ARBA00005419"/>
    </source>
</evidence>
<dbReference type="Gene3D" id="3.60.21.10">
    <property type="match status" value="1"/>
</dbReference>
<dbReference type="PIRSF" id="PIRSF000903">
    <property type="entry name" value="B5n-ttraPtase_sm"/>
    <property type="match status" value="1"/>
</dbReference>
<evidence type="ECO:0000256" key="4">
    <source>
        <dbReference type="ARBA" id="ARBA00049417"/>
    </source>
</evidence>
<dbReference type="InterPro" id="IPR004617">
    <property type="entry name" value="ApaH"/>
</dbReference>
<proteinExistence type="inferred from homology"/>
<sequence>MSTYAIGDLQGCFQALELLLDKIRFDPAHDHIWLVGDLVNRGADSLAVLRWGYAMGERVTAVLGNHDLHLLAVAEGFVKPHRNDTLGGILTAPDRDELLAWLRHRPLAHAAEGYFMVHAGLLPPWTTAQALMLAAEVQERLQAPNYRGFLAHMYGNHPDRWDENLQGIERLRLITNAMTRLRFCTPDGTMEFKTKGSPEQPPPGCLPWFQVPGRASAGSPIVFGHWSALGLRVETDCMALDTGCLWGGRLTALRLEDRQVFQVECAGQAGTTQWQ</sequence>
<keyword evidence="3 5" id="KW-0378">Hydrolase</keyword>
<reference evidence="7 8" key="1">
    <citation type="journal article" date="2019" name="Front. Microbiol.">
        <title>Genomes of Neutrophilic Sulfur-Oxidizing Chemolithoautotrophs Representing 9 Proteobacterial Species From 8 Genera.</title>
        <authorList>
            <person name="Watanabe T."/>
            <person name="Kojima H."/>
            <person name="Umezawa K."/>
            <person name="Hori C."/>
            <person name="Takasuka T.E."/>
            <person name="Kato Y."/>
            <person name="Fukui M."/>
        </authorList>
    </citation>
    <scope>NUCLEOTIDE SEQUENCE [LARGE SCALE GENOMIC DNA]</scope>
    <source>
        <strain evidence="7 8">TTN</strain>
    </source>
</reference>
<organism evidence="7 8">
    <name type="scientific">Sulfuriferula multivorans</name>
    <dbReference type="NCBI Taxonomy" id="1559896"/>
    <lineage>
        <taxon>Bacteria</taxon>
        <taxon>Pseudomonadati</taxon>
        <taxon>Pseudomonadota</taxon>
        <taxon>Betaproteobacteria</taxon>
        <taxon>Nitrosomonadales</taxon>
        <taxon>Sulfuricellaceae</taxon>
        <taxon>Sulfuriferula</taxon>
    </lineage>
</organism>
<dbReference type="GO" id="GO:0008803">
    <property type="term" value="F:bis(5'-nucleosyl)-tetraphosphatase (symmetrical) activity"/>
    <property type="evidence" value="ECO:0007669"/>
    <property type="project" value="UniProtKB-UniRule"/>
</dbReference>
<dbReference type="OrthoDB" id="9807890at2"/>
<comment type="function">
    <text evidence="1 5">Hydrolyzes diadenosine 5',5'''-P1,P4-tetraphosphate to yield ADP.</text>
</comment>
<comment type="caution">
    <text evidence="7">The sequence shown here is derived from an EMBL/GenBank/DDBJ whole genome shotgun (WGS) entry which is preliminary data.</text>
</comment>
<dbReference type="AlphaFoldDB" id="A0A401JHI8"/>
<evidence type="ECO:0000313" key="8">
    <source>
        <dbReference type="Proteomes" id="UP000286806"/>
    </source>
</evidence>
<dbReference type="NCBIfam" id="TIGR00668">
    <property type="entry name" value="apaH"/>
    <property type="match status" value="1"/>
</dbReference>
<comment type="similarity">
    <text evidence="2 5">Belongs to the Ap4A hydrolase family.</text>
</comment>
<dbReference type="PANTHER" id="PTHR40942:SF4">
    <property type="entry name" value="CYTOCHROME C5"/>
    <property type="match status" value="1"/>
</dbReference>
<protein>
    <recommendedName>
        <fullName evidence="5">Bis(5'-nucleosyl)-tetraphosphatase, symmetrical</fullName>
        <ecNumber evidence="5">3.6.1.41</ecNumber>
    </recommendedName>
    <alternativeName>
        <fullName evidence="5">Ap4A hydrolase</fullName>
    </alternativeName>
    <alternativeName>
        <fullName evidence="5">Diadenosine 5',5'''-P1,P4-tetraphosphate pyrophosphohydrolase</fullName>
    </alternativeName>
    <alternativeName>
        <fullName evidence="5">Diadenosine tetraphosphatase</fullName>
    </alternativeName>
</protein>
<dbReference type="EC" id="3.6.1.41" evidence="5"/>
<dbReference type="Pfam" id="PF00149">
    <property type="entry name" value="Metallophos"/>
    <property type="match status" value="1"/>
</dbReference>
<dbReference type="PANTHER" id="PTHR40942">
    <property type="match status" value="1"/>
</dbReference>
<dbReference type="EMBL" id="BGOW01000044">
    <property type="protein sequence ID" value="GBL47448.1"/>
    <property type="molecule type" value="Genomic_DNA"/>
</dbReference>
<dbReference type="NCBIfam" id="NF001204">
    <property type="entry name" value="PRK00166.1"/>
    <property type="match status" value="1"/>
</dbReference>
<evidence type="ECO:0000256" key="5">
    <source>
        <dbReference type="HAMAP-Rule" id="MF_00199"/>
    </source>
</evidence>
<dbReference type="RefSeq" id="WP_124706208.1">
    <property type="nucleotide sequence ID" value="NZ_BGOW01000044.1"/>
</dbReference>
<name>A0A401JHI8_9PROT</name>
<dbReference type="InterPro" id="IPR004843">
    <property type="entry name" value="Calcineurin-like_PHP"/>
</dbReference>
<accession>A0A401JHI8</accession>
<evidence type="ECO:0000256" key="3">
    <source>
        <dbReference type="ARBA" id="ARBA00022801"/>
    </source>
</evidence>